<comment type="subcellular location">
    <subcellularLocation>
        <location evidence="1">Nucleus</location>
    </subcellularLocation>
</comment>
<sequence length="644" mass="75102">MDSHSILDETLSNCSKNDTESEQLLENGKTQSYLNVDSDKNHITPLEYEKNFNLITKKNETLNTFYQPINFLNVQDAKENLNSTTFSDIQNASIKNCVFSNQSFNETNGNYLKNNGGTNYFSFSQNKYKQINENSFKNLKLQEYTNNLNENNSLETKTCDNFWTNQVLNKGDTVNQKLLYNIEDMEQVKHQEICEKIDGFNYFTNELKCETDDHMENVIEKQKYQIPHSSNLKFSDSKSLDLSTLEFKPENEYLQNRRSVPCQPINDSNVSVNYTNRTNSSKKIEIDSKRTCLNCCTTQTPLWRRANDNGQYLCNACGLFRKMNNANRPISKLKKRLTPSKKTNVKCQNCGTHQTTLWRRNKLGDAVCNACGLYYKLHKVKRPLSMKKEVIQTRNRNKAHTKSSTFDYFVNLRKKDNFKKMDIKQSHSYDCSTSKNGIMNNQLNFPVYRNSIPNISEGLQFQNMRNLVNGTSGLLNQYSNVNYNAMRVPNSYMMPNKVNLPQIENFHYLNQFIPNQNQNQNENLFDYIPTCCYHKPNETNAHISGLFDNENNRHRFSNRNTIQYGFSNNPNITDINMYKHPLNNRNNCNSLYRKECFNTKINTESSSNSNIENISIKVNTDYTNYSYDTNSNQHNLDDNKYKTQ</sequence>
<evidence type="ECO:0000256" key="1">
    <source>
        <dbReference type="ARBA" id="ARBA00004123"/>
    </source>
</evidence>
<dbReference type="GO" id="GO:0000978">
    <property type="term" value="F:RNA polymerase II cis-regulatory region sequence-specific DNA binding"/>
    <property type="evidence" value="ECO:0007669"/>
    <property type="project" value="TreeGrafter"/>
</dbReference>
<dbReference type="PROSITE" id="PS50114">
    <property type="entry name" value="GATA_ZN_FINGER_2"/>
    <property type="match status" value="2"/>
</dbReference>
<dbReference type="GO" id="GO:0005634">
    <property type="term" value="C:nucleus"/>
    <property type="evidence" value="ECO:0007669"/>
    <property type="project" value="UniProtKB-SubCell"/>
</dbReference>
<reference evidence="8 9" key="1">
    <citation type="submission" date="2016-04" db="EMBL/GenBank/DDBJ databases">
        <title>The genome of Intoshia linei affirms orthonectids as highly simplified spiralians.</title>
        <authorList>
            <person name="Mikhailov K.V."/>
            <person name="Slusarev G.S."/>
            <person name="Nikitin M.A."/>
            <person name="Logacheva M.D."/>
            <person name="Penin A."/>
            <person name="Aleoshin V."/>
            <person name="Panchin Y.V."/>
        </authorList>
    </citation>
    <scope>NUCLEOTIDE SEQUENCE [LARGE SCALE GENOMIC DNA]</scope>
    <source>
        <strain evidence="8">Intl2013</strain>
        <tissue evidence="8">Whole animal</tissue>
    </source>
</reference>
<evidence type="ECO:0000313" key="9">
    <source>
        <dbReference type="Proteomes" id="UP000078046"/>
    </source>
</evidence>
<name>A0A177B8L2_9BILA</name>
<dbReference type="EMBL" id="LWCA01000141">
    <property type="protein sequence ID" value="OAF70500.1"/>
    <property type="molecule type" value="Genomic_DNA"/>
</dbReference>
<dbReference type="InterPro" id="IPR013088">
    <property type="entry name" value="Znf_NHR/GATA"/>
</dbReference>
<keyword evidence="3 6" id="KW-0863">Zinc-finger</keyword>
<dbReference type="PROSITE" id="PS00344">
    <property type="entry name" value="GATA_ZN_FINGER_1"/>
    <property type="match status" value="2"/>
</dbReference>
<accession>A0A177B8L2</accession>
<dbReference type="Proteomes" id="UP000078046">
    <property type="component" value="Unassembled WGS sequence"/>
</dbReference>
<keyword evidence="4" id="KW-0862">Zinc</keyword>
<dbReference type="GO" id="GO:0000981">
    <property type="term" value="F:DNA-binding transcription factor activity, RNA polymerase II-specific"/>
    <property type="evidence" value="ECO:0007669"/>
    <property type="project" value="TreeGrafter"/>
</dbReference>
<organism evidence="8 9">
    <name type="scientific">Intoshia linei</name>
    <dbReference type="NCBI Taxonomy" id="1819745"/>
    <lineage>
        <taxon>Eukaryota</taxon>
        <taxon>Metazoa</taxon>
        <taxon>Spiralia</taxon>
        <taxon>Lophotrochozoa</taxon>
        <taxon>Mesozoa</taxon>
        <taxon>Orthonectida</taxon>
        <taxon>Rhopaluridae</taxon>
        <taxon>Intoshia</taxon>
    </lineage>
</organism>
<evidence type="ECO:0000256" key="4">
    <source>
        <dbReference type="ARBA" id="ARBA00022833"/>
    </source>
</evidence>
<proteinExistence type="predicted"/>
<feature type="domain" description="GATA-type" evidence="7">
    <location>
        <begin position="341"/>
        <end position="394"/>
    </location>
</feature>
<dbReference type="GO" id="GO:0008270">
    <property type="term" value="F:zinc ion binding"/>
    <property type="evidence" value="ECO:0007669"/>
    <property type="project" value="UniProtKB-KW"/>
</dbReference>
<dbReference type="SUPFAM" id="SSF57716">
    <property type="entry name" value="Glucocorticoid receptor-like (DNA-binding domain)"/>
    <property type="match status" value="2"/>
</dbReference>
<dbReference type="GO" id="GO:0000122">
    <property type="term" value="P:negative regulation of transcription by RNA polymerase II"/>
    <property type="evidence" value="ECO:0007669"/>
    <property type="project" value="TreeGrafter"/>
</dbReference>
<dbReference type="PANTHER" id="PTHR10071">
    <property type="entry name" value="TRANSCRIPTION FACTOR GATA FAMILY MEMBER"/>
    <property type="match status" value="1"/>
</dbReference>
<protein>
    <recommendedName>
        <fullName evidence="7">GATA-type domain-containing protein</fullName>
    </recommendedName>
</protein>
<dbReference type="Gene3D" id="3.30.50.10">
    <property type="entry name" value="Erythroid Transcription Factor GATA-1, subunit A"/>
    <property type="match status" value="2"/>
</dbReference>
<gene>
    <name evidence="8" type="ORF">A3Q56_01727</name>
</gene>
<dbReference type="PANTHER" id="PTHR10071:SF281">
    <property type="entry name" value="BOX A-BINDING FACTOR-RELATED"/>
    <property type="match status" value="1"/>
</dbReference>
<dbReference type="InterPro" id="IPR039355">
    <property type="entry name" value="Transcription_factor_GATA"/>
</dbReference>
<evidence type="ECO:0000259" key="7">
    <source>
        <dbReference type="PROSITE" id="PS50114"/>
    </source>
</evidence>
<dbReference type="SMART" id="SM00401">
    <property type="entry name" value="ZnF_GATA"/>
    <property type="match status" value="2"/>
</dbReference>
<dbReference type="FunFam" id="3.30.50.10:FF:000002">
    <property type="entry name" value="Gata transcription factor gatad"/>
    <property type="match status" value="1"/>
</dbReference>
<evidence type="ECO:0000256" key="2">
    <source>
        <dbReference type="ARBA" id="ARBA00022723"/>
    </source>
</evidence>
<keyword evidence="5" id="KW-0539">Nucleus</keyword>
<keyword evidence="2" id="KW-0479">Metal-binding</keyword>
<dbReference type="Pfam" id="PF00320">
    <property type="entry name" value="GATA"/>
    <property type="match status" value="2"/>
</dbReference>
<dbReference type="InterPro" id="IPR000679">
    <property type="entry name" value="Znf_GATA"/>
</dbReference>
<evidence type="ECO:0000313" key="8">
    <source>
        <dbReference type="EMBL" id="OAF70500.1"/>
    </source>
</evidence>
<comment type="caution">
    <text evidence="8">The sequence shown here is derived from an EMBL/GenBank/DDBJ whole genome shotgun (WGS) entry which is preliminary data.</text>
</comment>
<dbReference type="PRINTS" id="PR00619">
    <property type="entry name" value="GATAZNFINGER"/>
</dbReference>
<dbReference type="OrthoDB" id="515401at2759"/>
<evidence type="ECO:0000256" key="6">
    <source>
        <dbReference type="PROSITE-ProRule" id="PRU00094"/>
    </source>
</evidence>
<dbReference type="AlphaFoldDB" id="A0A177B8L2"/>
<feature type="domain" description="GATA-type" evidence="7">
    <location>
        <begin position="286"/>
        <end position="341"/>
    </location>
</feature>
<evidence type="ECO:0000256" key="5">
    <source>
        <dbReference type="ARBA" id="ARBA00023242"/>
    </source>
</evidence>
<dbReference type="GO" id="GO:0045165">
    <property type="term" value="P:cell fate commitment"/>
    <property type="evidence" value="ECO:0007669"/>
    <property type="project" value="TreeGrafter"/>
</dbReference>
<evidence type="ECO:0000256" key="3">
    <source>
        <dbReference type="ARBA" id="ARBA00022771"/>
    </source>
</evidence>
<dbReference type="CDD" id="cd00202">
    <property type="entry name" value="ZnF_GATA"/>
    <property type="match status" value="2"/>
</dbReference>
<dbReference type="GO" id="GO:0045944">
    <property type="term" value="P:positive regulation of transcription by RNA polymerase II"/>
    <property type="evidence" value="ECO:0007669"/>
    <property type="project" value="TreeGrafter"/>
</dbReference>
<keyword evidence="9" id="KW-1185">Reference proteome</keyword>